<dbReference type="FunFam" id="3.40.50.300:FF:000040">
    <property type="entry name" value="GTPase Der"/>
    <property type="match status" value="1"/>
</dbReference>
<evidence type="ECO:0000313" key="17">
    <source>
        <dbReference type="Proteomes" id="UP000181998"/>
    </source>
</evidence>
<name>A0A0S3AJI9_9PROT</name>
<evidence type="ECO:0000313" key="16">
    <source>
        <dbReference type="EMBL" id="SOD21130.1"/>
    </source>
</evidence>
<dbReference type="InterPro" id="IPR031166">
    <property type="entry name" value="G_ENGA"/>
</dbReference>
<dbReference type="EMBL" id="OCMU01000002">
    <property type="protein sequence ID" value="SOD21130.1"/>
    <property type="molecule type" value="Genomic_DNA"/>
</dbReference>
<evidence type="ECO:0000256" key="1">
    <source>
        <dbReference type="ARBA" id="ARBA00008279"/>
    </source>
</evidence>
<feature type="binding site" evidence="8">
    <location>
        <begin position="181"/>
        <end position="188"/>
    </location>
    <ligand>
        <name>GTP</name>
        <dbReference type="ChEBI" id="CHEBI:37565"/>
        <label>2</label>
    </ligand>
</feature>
<reference evidence="14 17" key="1">
    <citation type="submission" date="2016-10" db="EMBL/GenBank/DDBJ databases">
        <authorList>
            <person name="de Groot N.N."/>
        </authorList>
    </citation>
    <scope>NUCLEOTIDE SEQUENCE [LARGE SCALE GENOMIC DNA]</scope>
    <source>
        <strain evidence="14">Nm10</strain>
        <strain evidence="15 17">Nm9</strain>
    </source>
</reference>
<dbReference type="CDD" id="cd01894">
    <property type="entry name" value="EngA1"/>
    <property type="match status" value="1"/>
</dbReference>
<dbReference type="EMBL" id="FNLN01000020">
    <property type="protein sequence ID" value="SDU05788.1"/>
    <property type="molecule type" value="Genomic_DNA"/>
</dbReference>
<dbReference type="SMART" id="SM00382">
    <property type="entry name" value="AAA"/>
    <property type="match status" value="2"/>
</dbReference>
<dbReference type="HAMAP" id="MF_00195">
    <property type="entry name" value="GTPase_Der"/>
    <property type="match status" value="1"/>
</dbReference>
<dbReference type="RefSeq" id="WP_062559022.1">
    <property type="nucleotide sequence ID" value="NZ_CP013341.1"/>
</dbReference>
<feature type="region of interest" description="Disordered" evidence="11">
    <location>
        <begin position="434"/>
        <end position="464"/>
    </location>
</feature>
<dbReference type="InterPro" id="IPR006073">
    <property type="entry name" value="GTP-bd"/>
</dbReference>
<dbReference type="Gene3D" id="3.30.300.20">
    <property type="match status" value="1"/>
</dbReference>
<evidence type="ECO:0000259" key="12">
    <source>
        <dbReference type="PROSITE" id="PS51712"/>
    </source>
</evidence>
<protein>
    <recommendedName>
        <fullName evidence="2 8">GTPase Der</fullName>
    </recommendedName>
    <alternativeName>
        <fullName evidence="7 8">GTP-binding protein EngA</fullName>
    </alternativeName>
</protein>
<keyword evidence="6 8" id="KW-0342">GTP-binding</keyword>
<dbReference type="PROSITE" id="PS51712">
    <property type="entry name" value="G_ENGA"/>
    <property type="match status" value="2"/>
</dbReference>
<feature type="binding site" evidence="8">
    <location>
        <begin position="119"/>
        <end position="122"/>
    </location>
    <ligand>
        <name>GTP</name>
        <dbReference type="ChEBI" id="CHEBI:37565"/>
        <label>1</label>
    </ligand>
</feature>
<feature type="compositionally biased region" description="Basic residues" evidence="11">
    <location>
        <begin position="452"/>
        <end position="464"/>
    </location>
</feature>
<dbReference type="InterPro" id="IPR015946">
    <property type="entry name" value="KH_dom-like_a/b"/>
</dbReference>
<reference evidence="18" key="2">
    <citation type="submission" date="2016-10" db="EMBL/GenBank/DDBJ databases">
        <authorList>
            <person name="Varghese N."/>
            <person name="Submissions S."/>
        </authorList>
    </citation>
    <scope>NUCLEOTIDE SEQUENCE [LARGE SCALE GENOMIC DNA]</scope>
    <source>
        <strain evidence="18">Nm10</strain>
    </source>
</reference>
<dbReference type="InterPro" id="IPR003593">
    <property type="entry name" value="AAA+_ATPase"/>
</dbReference>
<evidence type="ECO:0000256" key="7">
    <source>
        <dbReference type="ARBA" id="ARBA00032345"/>
    </source>
</evidence>
<evidence type="ECO:0000256" key="2">
    <source>
        <dbReference type="ARBA" id="ARBA00020953"/>
    </source>
</evidence>
<reference evidence="13 20" key="4">
    <citation type="submission" date="2018-04" db="EMBL/GenBank/DDBJ databases">
        <title>Active sludge and wastewater microbial communities from Klosterneuburg, Austria.</title>
        <authorList>
            <person name="Wagner M."/>
        </authorList>
    </citation>
    <scope>NUCLEOTIDE SEQUENCE [LARGE SCALE GENOMIC DNA]</scope>
    <source>
        <strain evidence="13 20">Nm4</strain>
    </source>
</reference>
<dbReference type="GO" id="GO:0042254">
    <property type="term" value="P:ribosome biogenesis"/>
    <property type="evidence" value="ECO:0007669"/>
    <property type="project" value="UniProtKB-KW"/>
</dbReference>
<dbReference type="Pfam" id="PF01926">
    <property type="entry name" value="MMR_HSR1"/>
    <property type="match status" value="2"/>
</dbReference>
<organism evidence="13 20">
    <name type="scientific">Nitrosomonas ureae</name>
    <dbReference type="NCBI Taxonomy" id="44577"/>
    <lineage>
        <taxon>Bacteria</taxon>
        <taxon>Pseudomonadati</taxon>
        <taxon>Pseudomonadota</taxon>
        <taxon>Betaproteobacteria</taxon>
        <taxon>Nitrosomonadales</taxon>
        <taxon>Nitrosomonadaceae</taxon>
        <taxon>Nitrosomonas</taxon>
    </lineage>
</organism>
<evidence type="ECO:0000256" key="4">
    <source>
        <dbReference type="ARBA" id="ARBA00022737"/>
    </source>
</evidence>
<dbReference type="PIRSF" id="PIRSF006485">
    <property type="entry name" value="GTP-binding_EngA"/>
    <property type="match status" value="1"/>
</dbReference>
<sequence>MKPTLVLVGRPNVGKSTLFNRLTRTRDAIVADIPGLTRDRHYGAGRVGDKPYLVMDTGGFEPVIKEGILHAMAKQTIQAIDEADRVLFIVDGRQGLTAHDKIIAEQLRKSGQKILLVVNKTEGMATAVVTAEFFELGLGDPCAVSAMHGDNINELADLALADFPEVVEEFSSNHPKIAIVGRPNVGKSTLINTLLGEERVIAFDQPGTTRDSIYVDFTHKDKQYTLIDTAGLRRRGQVHETIEKFSAIKTLQAIEDANVVVLILDAKNEISDQDAHIAGFILEMGRALVIAVNKWDGLDEYQRATIKSDLSRKLAFLSFAQLHYISALHGTGIKKLLPSIDIAYAAAMADLPTPKLTRVLIAAVEKHPPPRGGMSRPKMRYAHQGGSNPPLIIIHGSMLNHVPETYRRYLENTFREIFKLWSTPLRVDFKIGHNPYADKKPAPPTEAEARRAHSRRRRNRKKYG</sequence>
<feature type="domain" description="EngA-type G" evidence="12">
    <location>
        <begin position="175"/>
        <end position="348"/>
    </location>
</feature>
<dbReference type="InterPro" id="IPR005225">
    <property type="entry name" value="Small_GTP-bd"/>
</dbReference>
<feature type="binding site" evidence="8">
    <location>
        <begin position="9"/>
        <end position="16"/>
    </location>
    <ligand>
        <name>GTP</name>
        <dbReference type="ChEBI" id="CHEBI:37565"/>
        <label>1</label>
    </ligand>
</feature>
<dbReference type="GO" id="GO:0005525">
    <property type="term" value="F:GTP binding"/>
    <property type="evidence" value="ECO:0007669"/>
    <property type="project" value="UniProtKB-UniRule"/>
</dbReference>
<dbReference type="PRINTS" id="PR00326">
    <property type="entry name" value="GTP1OBG"/>
</dbReference>
<dbReference type="FunFam" id="3.40.50.300:FF:000057">
    <property type="entry name" value="GTPase Der"/>
    <property type="match status" value="1"/>
</dbReference>
<dbReference type="InterPro" id="IPR016484">
    <property type="entry name" value="GTPase_Der"/>
</dbReference>
<evidence type="ECO:0000256" key="3">
    <source>
        <dbReference type="ARBA" id="ARBA00022517"/>
    </source>
</evidence>
<feature type="binding site" evidence="8">
    <location>
        <begin position="228"/>
        <end position="232"/>
    </location>
    <ligand>
        <name>GTP</name>
        <dbReference type="ChEBI" id="CHEBI:37565"/>
        <label>2</label>
    </ligand>
</feature>
<evidence type="ECO:0000313" key="20">
    <source>
        <dbReference type="Proteomes" id="UP000244110"/>
    </source>
</evidence>
<evidence type="ECO:0000313" key="14">
    <source>
        <dbReference type="EMBL" id="SDU05788.1"/>
    </source>
</evidence>
<dbReference type="SUPFAM" id="SSF52540">
    <property type="entry name" value="P-loop containing nucleoside triphosphate hydrolases"/>
    <property type="match status" value="2"/>
</dbReference>
<keyword evidence="5 8" id="KW-0547">Nucleotide-binding</keyword>
<evidence type="ECO:0000313" key="15">
    <source>
        <dbReference type="EMBL" id="SEQ24553.1"/>
    </source>
</evidence>
<dbReference type="Proteomes" id="UP000219335">
    <property type="component" value="Unassembled WGS sequence"/>
</dbReference>
<dbReference type="Proteomes" id="UP000244110">
    <property type="component" value="Unassembled WGS sequence"/>
</dbReference>
<evidence type="ECO:0000256" key="10">
    <source>
        <dbReference type="RuleBase" id="RU004481"/>
    </source>
</evidence>
<dbReference type="InterPro" id="IPR032859">
    <property type="entry name" value="KH_dom-like"/>
</dbReference>
<dbReference type="Gene3D" id="3.40.50.300">
    <property type="entry name" value="P-loop containing nucleotide triphosphate hydrolases"/>
    <property type="match status" value="2"/>
</dbReference>
<feature type="binding site" evidence="8">
    <location>
        <begin position="293"/>
        <end position="296"/>
    </location>
    <ligand>
        <name>GTP</name>
        <dbReference type="ChEBI" id="CHEBI:37565"/>
        <label>2</label>
    </ligand>
</feature>
<keyword evidence="4 10" id="KW-0677">Repeat</keyword>
<evidence type="ECO:0000313" key="13">
    <source>
        <dbReference type="EMBL" id="PTQ80440.1"/>
    </source>
</evidence>
<gene>
    <name evidence="8" type="primary">der</name>
    <name evidence="13" type="ORF">C8R28_10381</name>
    <name evidence="14" type="ORF">SAMN05216406_12056</name>
    <name evidence="15" type="ORF">SAMN05421510_10314</name>
    <name evidence="16" type="ORF">SAMN06297164_3214</name>
</gene>
<dbReference type="EMBL" id="FOFX01000031">
    <property type="protein sequence ID" value="SEQ24553.1"/>
    <property type="molecule type" value="Genomic_DNA"/>
</dbReference>
<feature type="compositionally biased region" description="Basic and acidic residues" evidence="11">
    <location>
        <begin position="434"/>
        <end position="451"/>
    </location>
</feature>
<keyword evidence="18" id="KW-1185">Reference proteome</keyword>
<evidence type="ECO:0000256" key="9">
    <source>
        <dbReference type="PROSITE-ProRule" id="PRU01049"/>
    </source>
</evidence>
<dbReference type="KEGG" id="nur:ATY38_09045"/>
<dbReference type="STRING" id="44577.ATY38_09045"/>
<dbReference type="Proteomes" id="UP000182882">
    <property type="component" value="Unassembled WGS sequence"/>
</dbReference>
<dbReference type="OrthoDB" id="9805918at2"/>
<evidence type="ECO:0000256" key="11">
    <source>
        <dbReference type="SAM" id="MobiDB-lite"/>
    </source>
</evidence>
<accession>A0A0S3AJI9</accession>
<comment type="similarity">
    <text evidence="1 8 9 10">Belongs to the TRAFAC class TrmE-Era-EngA-EngB-Septin-like GTPase superfamily. EngA (Der) GTPase family.</text>
</comment>
<comment type="function">
    <text evidence="8 10">GTPase that plays an essential role in the late steps of ribosome biogenesis.</text>
</comment>
<reference evidence="16 19" key="3">
    <citation type="submission" date="2017-09" db="EMBL/GenBank/DDBJ databases">
        <authorList>
            <person name="Ehlers B."/>
            <person name="Leendertz F.H."/>
        </authorList>
    </citation>
    <scope>NUCLEOTIDE SEQUENCE [LARGE SCALE GENOMIC DNA]</scope>
    <source>
        <strain evidence="16 19">Nm42</strain>
    </source>
</reference>
<dbReference type="Pfam" id="PF14714">
    <property type="entry name" value="KH_dom-like"/>
    <property type="match status" value="1"/>
</dbReference>
<feature type="binding site" evidence="8">
    <location>
        <begin position="56"/>
        <end position="60"/>
    </location>
    <ligand>
        <name>GTP</name>
        <dbReference type="ChEBI" id="CHEBI:37565"/>
        <label>1</label>
    </ligand>
</feature>
<dbReference type="PANTHER" id="PTHR43834">
    <property type="entry name" value="GTPASE DER"/>
    <property type="match status" value="1"/>
</dbReference>
<dbReference type="EMBL" id="QAOL01000038">
    <property type="protein sequence ID" value="PTQ80440.1"/>
    <property type="molecule type" value="Genomic_DNA"/>
</dbReference>
<dbReference type="Proteomes" id="UP000181998">
    <property type="component" value="Unassembled WGS sequence"/>
</dbReference>
<dbReference type="NCBIfam" id="TIGR00231">
    <property type="entry name" value="small_GTP"/>
    <property type="match status" value="2"/>
</dbReference>
<dbReference type="InterPro" id="IPR027417">
    <property type="entry name" value="P-loop_NTPase"/>
</dbReference>
<evidence type="ECO:0000256" key="6">
    <source>
        <dbReference type="ARBA" id="ARBA00023134"/>
    </source>
</evidence>
<feature type="domain" description="EngA-type G" evidence="12">
    <location>
        <begin position="3"/>
        <end position="167"/>
    </location>
</feature>
<dbReference type="AlphaFoldDB" id="A0A0S3AJI9"/>
<evidence type="ECO:0000256" key="8">
    <source>
        <dbReference type="HAMAP-Rule" id="MF_00195"/>
    </source>
</evidence>
<dbReference type="NCBIfam" id="TIGR03594">
    <property type="entry name" value="GTPase_EngA"/>
    <property type="match status" value="1"/>
</dbReference>
<proteinExistence type="inferred from homology"/>
<evidence type="ECO:0000256" key="5">
    <source>
        <dbReference type="ARBA" id="ARBA00022741"/>
    </source>
</evidence>
<comment type="subunit">
    <text evidence="8">Associates with the 50S ribosomal subunit.</text>
</comment>
<evidence type="ECO:0000313" key="18">
    <source>
        <dbReference type="Proteomes" id="UP000182882"/>
    </source>
</evidence>
<dbReference type="CDD" id="cd01895">
    <property type="entry name" value="EngA2"/>
    <property type="match status" value="1"/>
</dbReference>
<keyword evidence="3 8" id="KW-0690">Ribosome biogenesis</keyword>
<dbReference type="GO" id="GO:0043022">
    <property type="term" value="F:ribosome binding"/>
    <property type="evidence" value="ECO:0007669"/>
    <property type="project" value="TreeGrafter"/>
</dbReference>
<dbReference type="PANTHER" id="PTHR43834:SF6">
    <property type="entry name" value="GTPASE DER"/>
    <property type="match status" value="1"/>
</dbReference>
<evidence type="ECO:0000313" key="19">
    <source>
        <dbReference type="Proteomes" id="UP000219335"/>
    </source>
</evidence>